<dbReference type="PANTHER" id="PTHR11241:SF0">
    <property type="entry name" value="DEOXYURIDINE 5'-TRIPHOSPHATE NUCLEOTIDOHYDROLASE"/>
    <property type="match status" value="1"/>
</dbReference>
<reference evidence="7 8" key="1">
    <citation type="submission" date="2024-01" db="EMBL/GenBank/DDBJ databases">
        <authorList>
            <person name="Waweru B."/>
        </authorList>
    </citation>
    <scope>NUCLEOTIDE SEQUENCE [LARGE SCALE GENOMIC DNA]</scope>
</reference>
<dbReference type="GO" id="GO:0006226">
    <property type="term" value="P:dUMP biosynthetic process"/>
    <property type="evidence" value="ECO:0007669"/>
    <property type="project" value="InterPro"/>
</dbReference>
<comment type="caution">
    <text evidence="7">The sequence shown here is derived from an EMBL/GenBank/DDBJ whole genome shotgun (WGS) entry which is preliminary data.</text>
</comment>
<feature type="region of interest" description="Disordered" evidence="5">
    <location>
        <begin position="1"/>
        <end position="26"/>
    </location>
</feature>
<evidence type="ECO:0000256" key="3">
    <source>
        <dbReference type="ARBA" id="ARBA00012379"/>
    </source>
</evidence>
<evidence type="ECO:0000256" key="1">
    <source>
        <dbReference type="ARBA" id="ARBA00005142"/>
    </source>
</evidence>
<keyword evidence="4" id="KW-0546">Nucleotide metabolism</keyword>
<gene>
    <name evidence="7" type="ORF">DCAF_LOCUS25236</name>
</gene>
<dbReference type="AlphaFoldDB" id="A0AAV1SQL5"/>
<protein>
    <recommendedName>
        <fullName evidence="3">dUTP diphosphatase</fullName>
        <ecNumber evidence="3">3.6.1.23</ecNumber>
    </recommendedName>
</protein>
<evidence type="ECO:0000313" key="8">
    <source>
        <dbReference type="Proteomes" id="UP001314170"/>
    </source>
</evidence>
<evidence type="ECO:0000259" key="6">
    <source>
        <dbReference type="Pfam" id="PF00692"/>
    </source>
</evidence>
<evidence type="ECO:0000256" key="4">
    <source>
        <dbReference type="ARBA" id="ARBA00023080"/>
    </source>
</evidence>
<comment type="similarity">
    <text evidence="2">Belongs to the dUTPase family.</text>
</comment>
<comment type="pathway">
    <text evidence="1">Pyrimidine metabolism; dUMP biosynthesis; dUMP from dCTP (dUTP route): step 2/2.</text>
</comment>
<evidence type="ECO:0000256" key="5">
    <source>
        <dbReference type="SAM" id="MobiDB-lite"/>
    </source>
</evidence>
<dbReference type="InterPro" id="IPR036157">
    <property type="entry name" value="dUTPase-like_sf"/>
</dbReference>
<dbReference type="Pfam" id="PF00692">
    <property type="entry name" value="dUTPase"/>
    <property type="match status" value="1"/>
</dbReference>
<proteinExistence type="inferred from homology"/>
<feature type="compositionally biased region" description="Polar residues" evidence="5">
    <location>
        <begin position="12"/>
        <end position="22"/>
    </location>
</feature>
<dbReference type="EC" id="3.6.1.23" evidence="3"/>
<dbReference type="EMBL" id="CAWUPB010001195">
    <property type="protein sequence ID" value="CAK7354582.1"/>
    <property type="molecule type" value="Genomic_DNA"/>
</dbReference>
<dbReference type="InterPro" id="IPR008181">
    <property type="entry name" value="dUTPase"/>
</dbReference>
<organism evidence="7 8">
    <name type="scientific">Dovyalis caffra</name>
    <dbReference type="NCBI Taxonomy" id="77055"/>
    <lineage>
        <taxon>Eukaryota</taxon>
        <taxon>Viridiplantae</taxon>
        <taxon>Streptophyta</taxon>
        <taxon>Embryophyta</taxon>
        <taxon>Tracheophyta</taxon>
        <taxon>Spermatophyta</taxon>
        <taxon>Magnoliopsida</taxon>
        <taxon>eudicotyledons</taxon>
        <taxon>Gunneridae</taxon>
        <taxon>Pentapetalae</taxon>
        <taxon>rosids</taxon>
        <taxon>fabids</taxon>
        <taxon>Malpighiales</taxon>
        <taxon>Salicaceae</taxon>
        <taxon>Flacourtieae</taxon>
        <taxon>Dovyalis</taxon>
    </lineage>
</organism>
<dbReference type="Proteomes" id="UP001314170">
    <property type="component" value="Unassembled WGS sequence"/>
</dbReference>
<feature type="domain" description="dUTPase-like" evidence="6">
    <location>
        <begin position="57"/>
        <end position="92"/>
    </location>
</feature>
<evidence type="ECO:0000313" key="7">
    <source>
        <dbReference type="EMBL" id="CAK7354582.1"/>
    </source>
</evidence>
<sequence>MICSHPYPSSPPTGQSDPSFTEQGGGARLAFEASKGDCTKTKIRSDHTPLYENPLGSGVALKHGIDVGAGVIEADYRGPVGVVLFNHSDTDLEESYLSRTLIGGQNNATSKGVNCQCRVRKYRPVRVPTDVSKHIVPKISTTAHKSEDD</sequence>
<accession>A0AAV1SQL5</accession>
<dbReference type="InterPro" id="IPR029054">
    <property type="entry name" value="dUTPase-like"/>
</dbReference>
<dbReference type="PANTHER" id="PTHR11241">
    <property type="entry name" value="DEOXYURIDINE 5'-TRIPHOSPHATE NUCLEOTIDOHYDROLASE"/>
    <property type="match status" value="1"/>
</dbReference>
<dbReference type="Gene3D" id="2.70.40.10">
    <property type="match status" value="1"/>
</dbReference>
<dbReference type="GO" id="GO:0000287">
    <property type="term" value="F:magnesium ion binding"/>
    <property type="evidence" value="ECO:0007669"/>
    <property type="project" value="InterPro"/>
</dbReference>
<name>A0AAV1SQL5_9ROSI</name>
<dbReference type="SUPFAM" id="SSF51283">
    <property type="entry name" value="dUTPase-like"/>
    <property type="match status" value="1"/>
</dbReference>
<dbReference type="GO" id="GO:0046081">
    <property type="term" value="P:dUTP catabolic process"/>
    <property type="evidence" value="ECO:0007669"/>
    <property type="project" value="InterPro"/>
</dbReference>
<keyword evidence="8" id="KW-1185">Reference proteome</keyword>
<evidence type="ECO:0000256" key="2">
    <source>
        <dbReference type="ARBA" id="ARBA00006581"/>
    </source>
</evidence>
<dbReference type="GO" id="GO:0004170">
    <property type="term" value="F:dUTP diphosphatase activity"/>
    <property type="evidence" value="ECO:0007669"/>
    <property type="project" value="UniProtKB-EC"/>
</dbReference>